<evidence type="ECO:0000313" key="2">
    <source>
        <dbReference type="Proteomes" id="UP001066276"/>
    </source>
</evidence>
<protein>
    <submittedName>
        <fullName evidence="1">Uncharacterized protein</fullName>
    </submittedName>
</protein>
<dbReference type="AlphaFoldDB" id="A0AAV7N4J5"/>
<proteinExistence type="predicted"/>
<organism evidence="1 2">
    <name type="scientific">Pleurodeles waltl</name>
    <name type="common">Iberian ribbed newt</name>
    <dbReference type="NCBI Taxonomy" id="8319"/>
    <lineage>
        <taxon>Eukaryota</taxon>
        <taxon>Metazoa</taxon>
        <taxon>Chordata</taxon>
        <taxon>Craniata</taxon>
        <taxon>Vertebrata</taxon>
        <taxon>Euteleostomi</taxon>
        <taxon>Amphibia</taxon>
        <taxon>Batrachia</taxon>
        <taxon>Caudata</taxon>
        <taxon>Salamandroidea</taxon>
        <taxon>Salamandridae</taxon>
        <taxon>Pleurodelinae</taxon>
        <taxon>Pleurodeles</taxon>
    </lineage>
</organism>
<evidence type="ECO:0000313" key="1">
    <source>
        <dbReference type="EMBL" id="KAJ1109795.1"/>
    </source>
</evidence>
<reference evidence="1" key="1">
    <citation type="journal article" date="2022" name="bioRxiv">
        <title>Sequencing and chromosome-scale assembly of the giantPleurodeles waltlgenome.</title>
        <authorList>
            <person name="Brown T."/>
            <person name="Elewa A."/>
            <person name="Iarovenko S."/>
            <person name="Subramanian E."/>
            <person name="Araus A.J."/>
            <person name="Petzold A."/>
            <person name="Susuki M."/>
            <person name="Suzuki K.-i.T."/>
            <person name="Hayashi T."/>
            <person name="Toyoda A."/>
            <person name="Oliveira C."/>
            <person name="Osipova E."/>
            <person name="Leigh N.D."/>
            <person name="Simon A."/>
            <person name="Yun M.H."/>
        </authorList>
    </citation>
    <scope>NUCLEOTIDE SEQUENCE</scope>
    <source>
        <strain evidence="1">20211129_DDA</strain>
        <tissue evidence="1">Liver</tissue>
    </source>
</reference>
<dbReference type="EMBL" id="JANPWB010000013">
    <property type="protein sequence ID" value="KAJ1109795.1"/>
    <property type="molecule type" value="Genomic_DNA"/>
</dbReference>
<dbReference type="Proteomes" id="UP001066276">
    <property type="component" value="Chromosome 9"/>
</dbReference>
<keyword evidence="2" id="KW-1185">Reference proteome</keyword>
<gene>
    <name evidence="1" type="ORF">NDU88_007153</name>
</gene>
<accession>A0AAV7N4J5</accession>
<name>A0AAV7N4J5_PLEWA</name>
<sequence length="76" mass="7769">MTTPPHVNRVMGGAITSSCIGSQGCGYASYHYGPASRTAPLHDLPVYSAGKAQQVSAASPSRGHDGIVNRLLGVTS</sequence>
<comment type="caution">
    <text evidence="1">The sequence shown here is derived from an EMBL/GenBank/DDBJ whole genome shotgun (WGS) entry which is preliminary data.</text>
</comment>